<dbReference type="Pfam" id="PF00773">
    <property type="entry name" value="RNB"/>
    <property type="match status" value="1"/>
</dbReference>
<dbReference type="InterPro" id="IPR001900">
    <property type="entry name" value="RNase_II/R"/>
</dbReference>
<dbReference type="SUPFAM" id="SSF50249">
    <property type="entry name" value="Nucleic acid-binding proteins"/>
    <property type="match status" value="4"/>
</dbReference>
<dbReference type="InterPro" id="IPR013223">
    <property type="entry name" value="RNase_B_OB_dom"/>
</dbReference>
<keyword evidence="3 8" id="KW-0963">Cytoplasm</keyword>
<dbReference type="PANTHER" id="PTHR23355:SF9">
    <property type="entry name" value="DIS3-LIKE EXONUCLEASE 2"/>
    <property type="match status" value="1"/>
</dbReference>
<dbReference type="STRING" id="1776384.GCA_900086585_04080"/>
<dbReference type="Pfam" id="PF17876">
    <property type="entry name" value="CSD2"/>
    <property type="match status" value="1"/>
</dbReference>
<gene>
    <name evidence="8 12" type="primary">rnr</name>
    <name evidence="12" type="ORF">DW099_08650</name>
</gene>
<keyword evidence="9" id="KW-0175">Coiled coil</keyword>
<dbReference type="EC" id="3.1.13.1" evidence="8"/>
<dbReference type="GO" id="GO:0003723">
    <property type="term" value="F:RNA binding"/>
    <property type="evidence" value="ECO:0007669"/>
    <property type="project" value="UniProtKB-UniRule"/>
</dbReference>
<dbReference type="Pfam" id="PF00575">
    <property type="entry name" value="S1"/>
    <property type="match status" value="1"/>
</dbReference>
<evidence type="ECO:0000256" key="4">
    <source>
        <dbReference type="ARBA" id="ARBA00022722"/>
    </source>
</evidence>
<comment type="function">
    <text evidence="8">3'-5' exoribonuclease that releases 5'-nucleoside monophosphates and is involved in maturation of structured RNAs.</text>
</comment>
<evidence type="ECO:0000256" key="1">
    <source>
        <dbReference type="ARBA" id="ARBA00001849"/>
    </source>
</evidence>
<evidence type="ECO:0000256" key="2">
    <source>
        <dbReference type="ARBA" id="ARBA00004496"/>
    </source>
</evidence>
<comment type="caution">
    <text evidence="12">The sequence shown here is derived from an EMBL/GenBank/DDBJ whole genome shotgun (WGS) entry which is preliminary data.</text>
</comment>
<dbReference type="InterPro" id="IPR004476">
    <property type="entry name" value="RNase_II/RNase_R"/>
</dbReference>
<dbReference type="CDD" id="cd04471">
    <property type="entry name" value="S1_RNase_R"/>
    <property type="match status" value="1"/>
</dbReference>
<feature type="transmembrane region" description="Helical" evidence="10">
    <location>
        <begin position="66"/>
        <end position="84"/>
    </location>
</feature>
<dbReference type="NCBIfam" id="TIGR02063">
    <property type="entry name" value="RNase_R"/>
    <property type="match status" value="1"/>
</dbReference>
<dbReference type="HAMAP" id="MF_01895">
    <property type="entry name" value="RNase_R"/>
    <property type="match status" value="1"/>
</dbReference>
<keyword evidence="6 8" id="KW-0269">Exonuclease</keyword>
<dbReference type="Gene3D" id="2.40.50.140">
    <property type="entry name" value="Nucleic acid-binding proteins"/>
    <property type="match status" value="3"/>
</dbReference>
<dbReference type="SMART" id="SM00316">
    <property type="entry name" value="S1"/>
    <property type="match status" value="2"/>
</dbReference>
<reference evidence="12 13" key="1">
    <citation type="submission" date="2018-08" db="EMBL/GenBank/DDBJ databases">
        <title>A genome reference for cultivated species of the human gut microbiota.</title>
        <authorList>
            <person name="Zou Y."/>
            <person name="Xue W."/>
            <person name="Luo G."/>
        </authorList>
    </citation>
    <scope>NUCLEOTIDE SEQUENCE [LARGE SCALE GENOMIC DNA]</scope>
    <source>
        <strain evidence="12 13">AM07-24</strain>
    </source>
</reference>
<dbReference type="GO" id="GO:0008859">
    <property type="term" value="F:exoribonuclease II activity"/>
    <property type="evidence" value="ECO:0007669"/>
    <property type="project" value="UniProtKB-UniRule"/>
</dbReference>
<dbReference type="Proteomes" id="UP000284841">
    <property type="component" value="Unassembled WGS sequence"/>
</dbReference>
<dbReference type="GO" id="GO:0006402">
    <property type="term" value="P:mRNA catabolic process"/>
    <property type="evidence" value="ECO:0007669"/>
    <property type="project" value="TreeGrafter"/>
</dbReference>
<dbReference type="SMART" id="SM00357">
    <property type="entry name" value="CSP"/>
    <property type="match status" value="2"/>
</dbReference>
<dbReference type="PANTHER" id="PTHR23355">
    <property type="entry name" value="RIBONUCLEASE"/>
    <property type="match status" value="1"/>
</dbReference>
<dbReference type="EMBL" id="QRMS01000002">
    <property type="protein sequence ID" value="RHJ88443.1"/>
    <property type="molecule type" value="Genomic_DNA"/>
</dbReference>
<evidence type="ECO:0000256" key="3">
    <source>
        <dbReference type="ARBA" id="ARBA00022490"/>
    </source>
</evidence>
<proteinExistence type="inferred from homology"/>
<dbReference type="SMART" id="SM00955">
    <property type="entry name" value="RNB"/>
    <property type="match status" value="1"/>
</dbReference>
<dbReference type="NCBIfam" id="TIGR00358">
    <property type="entry name" value="3_prime_RNase"/>
    <property type="match status" value="1"/>
</dbReference>
<comment type="subcellular location">
    <subcellularLocation>
        <location evidence="2 8">Cytoplasm</location>
    </subcellularLocation>
</comment>
<evidence type="ECO:0000256" key="10">
    <source>
        <dbReference type="SAM" id="Phobius"/>
    </source>
</evidence>
<evidence type="ECO:0000256" key="8">
    <source>
        <dbReference type="HAMAP-Rule" id="MF_01895"/>
    </source>
</evidence>
<protein>
    <recommendedName>
        <fullName evidence="8">Ribonuclease R</fullName>
        <shortName evidence="8">RNase R</shortName>
        <ecNumber evidence="8">3.1.13.1</ecNumber>
    </recommendedName>
</protein>
<dbReference type="InterPro" id="IPR040476">
    <property type="entry name" value="CSD2"/>
</dbReference>
<dbReference type="InterPro" id="IPR011129">
    <property type="entry name" value="CSD"/>
</dbReference>
<evidence type="ECO:0000313" key="13">
    <source>
        <dbReference type="Proteomes" id="UP000284841"/>
    </source>
</evidence>
<sequence length="737" mass="83783">MVPAMLLMTSKTVSTTTETTITSRTTSTTMETSAKTLPIMELRQLYSNNFMGLSQMRRQCKAQTDLVCVFSFANLVVNLAILVYNRGMRKKTTKIKIEKAIGVLDKNKAGFGFVRQEEGGDIFIGRSNLGGAMHGDTVEVDLLPKYLWVRNKEGIIDKVIERANTEVVGTFQRNKRFGFVVPDDKRNTDDVFVRKSDFRNAQNGDKVVAKITKYPEKNVSAEGKITEVISRFGESGGEIKSLIRAHGLFETFPSRVNAEAKARSKEPITGEEIERRRDLRNKTIITIDGATAKDLDDGVSVEQLQNGNFLLGVHIADVSHYVKADGYLDKEALKRGNSVYLISRVVPMLPKVLSNGICSLNPQVDRLTLTCEMEIDKEGNVVKHEIFESIINSKARMVYDDVSDILEKEDQKLIDKYSSIYEELLLMEKLAEILRNKRKEKGSLDFDFDEAEILLDRDEIPVEIGIEERRTANRLIEEFMLAANQTVAEHFYWMEYPFVYRVHEKPDTERIVELKAFLAGFGINLAGNPDNIHPRLLNEILQQVEGKSYENIVSTVMLRSMKKAFYSTECAGHFGLAFSYYCHFTSPIRRYPDLMIHRIIKASINGETTEKLLKKFKKDAEIASETASLTERTAQEMEREVEKMKKAQYMQSKVGEIYEGIISGVTNFGIYVQLPDTIEGMVRLDSLKDDFYDYEEGKYRVIGRQSHKIYALGDRVKIVVLGASPEDRQIDFAMVKE</sequence>
<keyword evidence="10" id="KW-1133">Transmembrane helix</keyword>
<keyword evidence="10" id="KW-0812">Transmembrane</keyword>
<accession>A0A415E469</accession>
<dbReference type="InterPro" id="IPR050180">
    <property type="entry name" value="RNR_Ribonuclease"/>
</dbReference>
<name>A0A415E469_9FIRM</name>
<dbReference type="GO" id="GO:0005829">
    <property type="term" value="C:cytosol"/>
    <property type="evidence" value="ECO:0007669"/>
    <property type="project" value="TreeGrafter"/>
</dbReference>
<evidence type="ECO:0000256" key="9">
    <source>
        <dbReference type="SAM" id="Coils"/>
    </source>
</evidence>
<dbReference type="InterPro" id="IPR011805">
    <property type="entry name" value="RNase_R"/>
</dbReference>
<keyword evidence="7 8" id="KW-0694">RNA-binding</keyword>
<dbReference type="AlphaFoldDB" id="A0A415E469"/>
<dbReference type="Pfam" id="PF08206">
    <property type="entry name" value="OB_RNB"/>
    <property type="match status" value="1"/>
</dbReference>
<feature type="domain" description="S1 motif" evidence="11">
    <location>
        <begin position="655"/>
        <end position="735"/>
    </location>
</feature>
<feature type="coiled-coil region" evidence="9">
    <location>
        <begin position="620"/>
        <end position="647"/>
    </location>
</feature>
<evidence type="ECO:0000259" key="11">
    <source>
        <dbReference type="PROSITE" id="PS50126"/>
    </source>
</evidence>
<comment type="catalytic activity">
    <reaction evidence="1 8">
        <text>Exonucleolytic cleavage in the 3'- to 5'-direction to yield nucleoside 5'-phosphates.</text>
        <dbReference type="EC" id="3.1.13.1"/>
    </reaction>
</comment>
<evidence type="ECO:0000256" key="6">
    <source>
        <dbReference type="ARBA" id="ARBA00022839"/>
    </source>
</evidence>
<dbReference type="InterPro" id="IPR012340">
    <property type="entry name" value="NA-bd_OB-fold"/>
</dbReference>
<comment type="similarity">
    <text evidence="8">Belongs to the RNR ribonuclease family. RNase R subfamily.</text>
</comment>
<dbReference type="OrthoDB" id="9764149at2"/>
<organism evidence="12 13">
    <name type="scientific">Emergencia timonensis</name>
    <dbReference type="NCBI Taxonomy" id="1776384"/>
    <lineage>
        <taxon>Bacteria</taxon>
        <taxon>Bacillati</taxon>
        <taxon>Bacillota</taxon>
        <taxon>Clostridia</taxon>
        <taxon>Peptostreptococcales</taxon>
        <taxon>Anaerovoracaceae</taxon>
        <taxon>Emergencia</taxon>
    </lineage>
</organism>
<keyword evidence="4 8" id="KW-0540">Nuclease</keyword>
<dbReference type="InterPro" id="IPR003029">
    <property type="entry name" value="S1_domain"/>
</dbReference>
<evidence type="ECO:0000313" key="12">
    <source>
        <dbReference type="EMBL" id="RHJ88443.1"/>
    </source>
</evidence>
<keyword evidence="5 8" id="KW-0378">Hydrolase</keyword>
<evidence type="ECO:0000256" key="7">
    <source>
        <dbReference type="ARBA" id="ARBA00022884"/>
    </source>
</evidence>
<dbReference type="PROSITE" id="PS50126">
    <property type="entry name" value="S1"/>
    <property type="match status" value="1"/>
</dbReference>
<keyword evidence="10" id="KW-0472">Membrane</keyword>
<evidence type="ECO:0000256" key="5">
    <source>
        <dbReference type="ARBA" id="ARBA00022801"/>
    </source>
</evidence>
<keyword evidence="13" id="KW-1185">Reference proteome</keyword>